<dbReference type="SUPFAM" id="SSF50104">
    <property type="entry name" value="Translation proteins SH3-like domain"/>
    <property type="match status" value="1"/>
</dbReference>
<feature type="domain" description="Translation initiation factor 5A-like N-terminal" evidence="2">
    <location>
        <begin position="1"/>
        <end position="41"/>
    </location>
</feature>
<dbReference type="InterPro" id="IPR020189">
    <property type="entry name" value="IF5A_C"/>
</dbReference>
<accession>A0A2J6Q513</accession>
<evidence type="ECO:0000259" key="2">
    <source>
        <dbReference type="Pfam" id="PF21485"/>
    </source>
</evidence>
<dbReference type="EMBL" id="KZ613481">
    <property type="protein sequence ID" value="PMD21321.1"/>
    <property type="molecule type" value="Genomic_DNA"/>
</dbReference>
<organism evidence="3 4">
    <name type="scientific">Hyaloscypha hepaticicola</name>
    <dbReference type="NCBI Taxonomy" id="2082293"/>
    <lineage>
        <taxon>Eukaryota</taxon>
        <taxon>Fungi</taxon>
        <taxon>Dikarya</taxon>
        <taxon>Ascomycota</taxon>
        <taxon>Pezizomycotina</taxon>
        <taxon>Leotiomycetes</taxon>
        <taxon>Helotiales</taxon>
        <taxon>Hyaloscyphaceae</taxon>
        <taxon>Hyaloscypha</taxon>
    </lineage>
</organism>
<dbReference type="GO" id="GO:0045901">
    <property type="term" value="P:positive regulation of translational elongation"/>
    <property type="evidence" value="ECO:0007669"/>
    <property type="project" value="InterPro"/>
</dbReference>
<evidence type="ECO:0000313" key="3">
    <source>
        <dbReference type="EMBL" id="PMD21321.1"/>
    </source>
</evidence>
<evidence type="ECO:0000313" key="4">
    <source>
        <dbReference type="Proteomes" id="UP000235672"/>
    </source>
</evidence>
<dbReference type="Gene3D" id="2.30.30.30">
    <property type="match status" value="1"/>
</dbReference>
<dbReference type="STRING" id="1745343.A0A2J6Q513"/>
<sequence>INGRPCKIIDFNIPKYACHSGDQVHVIGADIFTGKQREALVNHHVLISRLEVKWERTELLNISDDFLCSLIGDDNTVEENVEVPDQVLGKAIQTFWADGERNVMVVTAEVMGITGVVSAYE</sequence>
<dbReference type="Pfam" id="PF21485">
    <property type="entry name" value="IF5A-like_N"/>
    <property type="match status" value="1"/>
</dbReference>
<protein>
    <submittedName>
        <fullName evidence="3">Uncharacterized protein</fullName>
    </submittedName>
</protein>
<keyword evidence="4" id="KW-1185">Reference proteome</keyword>
<dbReference type="SUPFAM" id="SSF50249">
    <property type="entry name" value="Nucleic acid-binding proteins"/>
    <property type="match status" value="1"/>
</dbReference>
<dbReference type="GO" id="GO:0003746">
    <property type="term" value="F:translation elongation factor activity"/>
    <property type="evidence" value="ECO:0007669"/>
    <property type="project" value="InterPro"/>
</dbReference>
<dbReference type="AlphaFoldDB" id="A0A2J6Q513"/>
<feature type="domain" description="Translation initiation factor 5A C-terminal" evidence="1">
    <location>
        <begin position="52"/>
        <end position="118"/>
    </location>
</feature>
<gene>
    <name evidence="3" type="ORF">NA56DRAFT_550831</name>
</gene>
<dbReference type="PANTHER" id="PTHR11673">
    <property type="entry name" value="TRANSLATION INITIATION FACTOR 5A FAMILY MEMBER"/>
    <property type="match status" value="1"/>
</dbReference>
<proteinExistence type="predicted"/>
<reference evidence="3 4" key="1">
    <citation type="submission" date="2016-05" db="EMBL/GenBank/DDBJ databases">
        <title>A degradative enzymes factory behind the ericoid mycorrhizal symbiosis.</title>
        <authorList>
            <consortium name="DOE Joint Genome Institute"/>
            <person name="Martino E."/>
            <person name="Morin E."/>
            <person name="Grelet G."/>
            <person name="Kuo A."/>
            <person name="Kohler A."/>
            <person name="Daghino S."/>
            <person name="Barry K."/>
            <person name="Choi C."/>
            <person name="Cichocki N."/>
            <person name="Clum A."/>
            <person name="Copeland A."/>
            <person name="Hainaut M."/>
            <person name="Haridas S."/>
            <person name="Labutti K."/>
            <person name="Lindquist E."/>
            <person name="Lipzen A."/>
            <person name="Khouja H.-R."/>
            <person name="Murat C."/>
            <person name="Ohm R."/>
            <person name="Olson A."/>
            <person name="Spatafora J."/>
            <person name="Veneault-Fourrey C."/>
            <person name="Henrissat B."/>
            <person name="Grigoriev I."/>
            <person name="Martin F."/>
            <person name="Perotto S."/>
        </authorList>
    </citation>
    <scope>NUCLEOTIDE SEQUENCE [LARGE SCALE GENOMIC DNA]</scope>
    <source>
        <strain evidence="3 4">UAMH 7357</strain>
    </source>
</reference>
<dbReference type="Proteomes" id="UP000235672">
    <property type="component" value="Unassembled WGS sequence"/>
</dbReference>
<dbReference type="InterPro" id="IPR008991">
    <property type="entry name" value="Translation_prot_SH3-like_sf"/>
</dbReference>
<dbReference type="Pfam" id="PF01287">
    <property type="entry name" value="eIF-5a"/>
    <property type="match status" value="1"/>
</dbReference>
<feature type="non-terminal residue" evidence="3">
    <location>
        <position position="1"/>
    </location>
</feature>
<dbReference type="InterPro" id="IPR001884">
    <property type="entry name" value="IF5A-like"/>
</dbReference>
<dbReference type="InterPro" id="IPR048670">
    <property type="entry name" value="IF5A-like_N"/>
</dbReference>
<dbReference type="GO" id="GO:0003723">
    <property type="term" value="F:RNA binding"/>
    <property type="evidence" value="ECO:0007669"/>
    <property type="project" value="InterPro"/>
</dbReference>
<dbReference type="InterPro" id="IPR014722">
    <property type="entry name" value="Rib_uL2_dom2"/>
</dbReference>
<dbReference type="GO" id="GO:0045905">
    <property type="term" value="P:positive regulation of translational termination"/>
    <property type="evidence" value="ECO:0007669"/>
    <property type="project" value="InterPro"/>
</dbReference>
<name>A0A2J6Q513_9HELO</name>
<dbReference type="Gene3D" id="2.40.50.140">
    <property type="entry name" value="Nucleic acid-binding proteins"/>
    <property type="match status" value="1"/>
</dbReference>
<dbReference type="GO" id="GO:0043022">
    <property type="term" value="F:ribosome binding"/>
    <property type="evidence" value="ECO:0007669"/>
    <property type="project" value="InterPro"/>
</dbReference>
<dbReference type="OrthoDB" id="10454066at2759"/>
<evidence type="ECO:0000259" key="1">
    <source>
        <dbReference type="Pfam" id="PF01287"/>
    </source>
</evidence>
<dbReference type="InterPro" id="IPR012340">
    <property type="entry name" value="NA-bd_OB-fold"/>
</dbReference>
<feature type="non-terminal residue" evidence="3">
    <location>
        <position position="121"/>
    </location>
</feature>